<dbReference type="InterPro" id="IPR008844">
    <property type="entry name" value="Spore_GerAC-like"/>
</dbReference>
<feature type="domain" description="Spore germination GerAC-like C-terminal" evidence="8">
    <location>
        <begin position="188"/>
        <end position="347"/>
    </location>
</feature>
<evidence type="ECO:0000259" key="8">
    <source>
        <dbReference type="Pfam" id="PF05504"/>
    </source>
</evidence>
<evidence type="ECO:0000256" key="6">
    <source>
        <dbReference type="ARBA" id="ARBA00023139"/>
    </source>
</evidence>
<accession>A0ABT9XM92</accession>
<dbReference type="Proteomes" id="UP001232973">
    <property type="component" value="Unassembled WGS sequence"/>
</dbReference>
<dbReference type="InterPro" id="IPR038501">
    <property type="entry name" value="Spore_GerAC_C_sf"/>
</dbReference>
<keyword evidence="6" id="KW-0564">Palmitate</keyword>
<dbReference type="PANTHER" id="PTHR35789">
    <property type="entry name" value="SPORE GERMINATION PROTEIN B3"/>
    <property type="match status" value="1"/>
</dbReference>
<evidence type="ECO:0000313" key="11">
    <source>
        <dbReference type="Proteomes" id="UP001232973"/>
    </source>
</evidence>
<evidence type="ECO:0000256" key="1">
    <source>
        <dbReference type="ARBA" id="ARBA00004635"/>
    </source>
</evidence>
<evidence type="ECO:0000256" key="7">
    <source>
        <dbReference type="ARBA" id="ARBA00023288"/>
    </source>
</evidence>
<dbReference type="NCBIfam" id="TIGR02887">
    <property type="entry name" value="spore_ger_x_C"/>
    <property type="match status" value="1"/>
</dbReference>
<dbReference type="PANTHER" id="PTHR35789:SF1">
    <property type="entry name" value="SPORE GERMINATION PROTEIN B3"/>
    <property type="match status" value="1"/>
</dbReference>
<comment type="similarity">
    <text evidence="2">Belongs to the GerABKC lipoprotein family.</text>
</comment>
<protein>
    <submittedName>
        <fullName evidence="10">Ger(X)C family germination protein</fullName>
    </submittedName>
</protein>
<gene>
    <name evidence="10" type="ORF">J2S03_003307</name>
</gene>
<keyword evidence="7" id="KW-0449">Lipoprotein</keyword>
<evidence type="ECO:0000256" key="5">
    <source>
        <dbReference type="ARBA" id="ARBA00023136"/>
    </source>
</evidence>
<evidence type="ECO:0000256" key="4">
    <source>
        <dbReference type="ARBA" id="ARBA00022729"/>
    </source>
</evidence>
<keyword evidence="4" id="KW-0732">Signal</keyword>
<reference evidence="10 11" key="1">
    <citation type="submission" date="2023-07" db="EMBL/GenBank/DDBJ databases">
        <title>Genomic Encyclopedia of Type Strains, Phase IV (KMG-IV): sequencing the most valuable type-strain genomes for metagenomic binning, comparative biology and taxonomic classification.</title>
        <authorList>
            <person name="Goeker M."/>
        </authorList>
    </citation>
    <scope>NUCLEOTIDE SEQUENCE [LARGE SCALE GENOMIC DNA]</scope>
    <source>
        <strain evidence="10 11">DSM 4006</strain>
    </source>
</reference>
<keyword evidence="11" id="KW-1185">Reference proteome</keyword>
<dbReference type="EMBL" id="JAUSTP010000043">
    <property type="protein sequence ID" value="MDQ0191436.1"/>
    <property type="molecule type" value="Genomic_DNA"/>
</dbReference>
<sequence length="359" mass="40539">MQKRTVILMIGIDPAENTKYGVRVSLQLARPQSFRSAGTDSPDTEGKRAVVVSQEGEDAADAIRKIQLSTDRRLFFGHTRAIVIHQQLAKRGVMDMINPLLQSRTTSRETWLFVSQTPARDVLEYTPALDAIPSTYLSNFFENRLLLKHSYEATLGGFHQRLTTPGIQPVAVWIGAADKNLSAPRIHGFAMFRGDRFAGALDQEQSLGWMFVTNQFPKSILAFDCPHHQGGRFTVDVTSVKSRMRVRYEPGRPPQANITVRLRGWIQGGICVQHADRAELSELTRQVKTQVEELVNTSLKQCEAADTDIFGMGRDVYRFSNEDWLGDDAWNHAFARMNTNVKVDVRLQFLQSYTRIQLG</sequence>
<feature type="domain" description="Spore germination protein N-terminal" evidence="9">
    <location>
        <begin position="2"/>
        <end position="172"/>
    </location>
</feature>
<dbReference type="InterPro" id="IPR057336">
    <property type="entry name" value="GerAC_N"/>
</dbReference>
<dbReference type="Pfam" id="PF25198">
    <property type="entry name" value="Spore_GerAC_N"/>
    <property type="match status" value="1"/>
</dbReference>
<keyword evidence="5" id="KW-0472">Membrane</keyword>
<organism evidence="10 11">
    <name type="scientific">Alicyclobacillus cycloheptanicus</name>
    <dbReference type="NCBI Taxonomy" id="1457"/>
    <lineage>
        <taxon>Bacteria</taxon>
        <taxon>Bacillati</taxon>
        <taxon>Bacillota</taxon>
        <taxon>Bacilli</taxon>
        <taxon>Bacillales</taxon>
        <taxon>Alicyclobacillaceae</taxon>
        <taxon>Alicyclobacillus</taxon>
    </lineage>
</organism>
<evidence type="ECO:0000313" key="10">
    <source>
        <dbReference type="EMBL" id="MDQ0191436.1"/>
    </source>
</evidence>
<proteinExistence type="inferred from homology"/>
<dbReference type="Pfam" id="PF05504">
    <property type="entry name" value="Spore_GerAC"/>
    <property type="match status" value="1"/>
</dbReference>
<comment type="subcellular location">
    <subcellularLocation>
        <location evidence="1">Membrane</location>
        <topology evidence="1">Lipid-anchor</topology>
    </subcellularLocation>
</comment>
<keyword evidence="3" id="KW-0309">Germination</keyword>
<evidence type="ECO:0000256" key="3">
    <source>
        <dbReference type="ARBA" id="ARBA00022544"/>
    </source>
</evidence>
<comment type="caution">
    <text evidence="10">The sequence shown here is derived from an EMBL/GenBank/DDBJ whole genome shotgun (WGS) entry which is preliminary data.</text>
</comment>
<evidence type="ECO:0000256" key="2">
    <source>
        <dbReference type="ARBA" id="ARBA00007886"/>
    </source>
</evidence>
<dbReference type="Gene3D" id="3.30.300.210">
    <property type="entry name" value="Nutrient germinant receptor protein C, domain 3"/>
    <property type="match status" value="1"/>
</dbReference>
<evidence type="ECO:0000259" key="9">
    <source>
        <dbReference type="Pfam" id="PF25198"/>
    </source>
</evidence>
<dbReference type="InterPro" id="IPR046953">
    <property type="entry name" value="Spore_GerAC-like_C"/>
</dbReference>
<name>A0ABT9XM92_9BACL</name>